<evidence type="ECO:0000259" key="6">
    <source>
        <dbReference type="Pfam" id="PF04138"/>
    </source>
</evidence>
<keyword evidence="3 5" id="KW-1133">Transmembrane helix</keyword>
<evidence type="ECO:0000256" key="5">
    <source>
        <dbReference type="SAM" id="Phobius"/>
    </source>
</evidence>
<sequence length="130" mass="13857">MRLINQFGKFAVAGGIAAAANFLSRFAFNHYLSYVPSITLAFFVGLATGFLLMRKYVFTGGRHGTTKQIYLYVLVNLAGLVLTVVVSVSVAKLASIVVANTGLDEAIGHLAGVGSPILLSFYAHKKLTFA</sequence>
<dbReference type="InterPro" id="IPR007267">
    <property type="entry name" value="GtrA_DPMS_TM"/>
</dbReference>
<keyword evidence="4 5" id="KW-0472">Membrane</keyword>
<dbReference type="EMBL" id="QRBF01000004">
    <property type="protein sequence ID" value="RDS83411.1"/>
    <property type="molecule type" value="Genomic_DNA"/>
</dbReference>
<dbReference type="RefSeq" id="WP_115478451.1">
    <property type="nucleotide sequence ID" value="NZ_QRBF01000004.1"/>
</dbReference>
<evidence type="ECO:0000313" key="8">
    <source>
        <dbReference type="Proteomes" id="UP000255334"/>
    </source>
</evidence>
<organism evidence="7 8">
    <name type="scientific">Dyella psychrodurans</name>
    <dbReference type="NCBI Taxonomy" id="1927960"/>
    <lineage>
        <taxon>Bacteria</taxon>
        <taxon>Pseudomonadati</taxon>
        <taxon>Pseudomonadota</taxon>
        <taxon>Gammaproteobacteria</taxon>
        <taxon>Lysobacterales</taxon>
        <taxon>Rhodanobacteraceae</taxon>
        <taxon>Dyella</taxon>
    </lineage>
</organism>
<feature type="transmembrane region" description="Helical" evidence="5">
    <location>
        <begin position="34"/>
        <end position="57"/>
    </location>
</feature>
<evidence type="ECO:0000256" key="3">
    <source>
        <dbReference type="ARBA" id="ARBA00022989"/>
    </source>
</evidence>
<dbReference type="GO" id="GO:0000271">
    <property type="term" value="P:polysaccharide biosynthetic process"/>
    <property type="evidence" value="ECO:0007669"/>
    <property type="project" value="InterPro"/>
</dbReference>
<dbReference type="Pfam" id="PF04138">
    <property type="entry name" value="GtrA_DPMS_TM"/>
    <property type="match status" value="1"/>
</dbReference>
<dbReference type="AlphaFoldDB" id="A0A370X589"/>
<dbReference type="Proteomes" id="UP000255334">
    <property type="component" value="Unassembled WGS sequence"/>
</dbReference>
<evidence type="ECO:0000256" key="2">
    <source>
        <dbReference type="ARBA" id="ARBA00022692"/>
    </source>
</evidence>
<keyword evidence="2 5" id="KW-0812">Transmembrane</keyword>
<evidence type="ECO:0000256" key="4">
    <source>
        <dbReference type="ARBA" id="ARBA00023136"/>
    </source>
</evidence>
<dbReference type="OrthoDB" id="7060875at2"/>
<feature type="transmembrane region" description="Helical" evidence="5">
    <location>
        <begin position="69"/>
        <end position="94"/>
    </location>
</feature>
<comment type="subcellular location">
    <subcellularLocation>
        <location evidence="1">Membrane</location>
        <topology evidence="1">Multi-pass membrane protein</topology>
    </subcellularLocation>
</comment>
<comment type="caution">
    <text evidence="7">The sequence shown here is derived from an EMBL/GenBank/DDBJ whole genome shotgun (WGS) entry which is preliminary data.</text>
</comment>
<dbReference type="GO" id="GO:0016020">
    <property type="term" value="C:membrane"/>
    <property type="evidence" value="ECO:0007669"/>
    <property type="project" value="UniProtKB-SubCell"/>
</dbReference>
<accession>A0A370X589</accession>
<name>A0A370X589_9GAMM</name>
<evidence type="ECO:0000313" key="7">
    <source>
        <dbReference type="EMBL" id="RDS83411.1"/>
    </source>
</evidence>
<feature type="domain" description="GtrA/DPMS transmembrane" evidence="6">
    <location>
        <begin position="9"/>
        <end position="129"/>
    </location>
</feature>
<evidence type="ECO:0000256" key="1">
    <source>
        <dbReference type="ARBA" id="ARBA00004141"/>
    </source>
</evidence>
<feature type="transmembrane region" description="Helical" evidence="5">
    <location>
        <begin position="106"/>
        <end position="124"/>
    </location>
</feature>
<proteinExistence type="predicted"/>
<gene>
    <name evidence="7" type="ORF">DWU99_12850</name>
</gene>
<keyword evidence="8" id="KW-1185">Reference proteome</keyword>
<protein>
    <submittedName>
        <fullName evidence="7">GtrA family protein</fullName>
    </submittedName>
</protein>
<reference evidence="7 8" key="1">
    <citation type="submission" date="2018-07" db="EMBL/GenBank/DDBJ databases">
        <title>Dyella monticola sp. nov. and Dyella psychrodurans sp. nov. isolated from monsoon evergreen broad-leaved forest soil of Dinghu Mountain, China.</title>
        <authorList>
            <person name="Gao Z."/>
            <person name="Qiu L."/>
        </authorList>
    </citation>
    <scope>NUCLEOTIDE SEQUENCE [LARGE SCALE GENOMIC DNA]</scope>
    <source>
        <strain evidence="7 8">4MSK11</strain>
    </source>
</reference>
<feature type="transmembrane region" description="Helical" evidence="5">
    <location>
        <begin position="7"/>
        <end position="28"/>
    </location>
</feature>